<evidence type="ECO:0000313" key="3">
    <source>
        <dbReference type="Proteomes" id="UP000288716"/>
    </source>
</evidence>
<feature type="chain" id="PRO_5019545868" evidence="1">
    <location>
        <begin position="19"/>
        <end position="74"/>
    </location>
</feature>
<name>A0A443RWH9_9ACAR</name>
<gene>
    <name evidence="2" type="ORF">B4U80_14438</name>
</gene>
<organism evidence="2 3">
    <name type="scientific">Leptotrombidium deliense</name>
    <dbReference type="NCBI Taxonomy" id="299467"/>
    <lineage>
        <taxon>Eukaryota</taxon>
        <taxon>Metazoa</taxon>
        <taxon>Ecdysozoa</taxon>
        <taxon>Arthropoda</taxon>
        <taxon>Chelicerata</taxon>
        <taxon>Arachnida</taxon>
        <taxon>Acari</taxon>
        <taxon>Acariformes</taxon>
        <taxon>Trombidiformes</taxon>
        <taxon>Prostigmata</taxon>
        <taxon>Anystina</taxon>
        <taxon>Parasitengona</taxon>
        <taxon>Trombiculoidea</taxon>
        <taxon>Trombiculidae</taxon>
        <taxon>Leptotrombidium</taxon>
    </lineage>
</organism>
<proteinExistence type="predicted"/>
<comment type="caution">
    <text evidence="2">The sequence shown here is derived from an EMBL/GenBank/DDBJ whole genome shotgun (WGS) entry which is preliminary data.</text>
</comment>
<evidence type="ECO:0000313" key="2">
    <source>
        <dbReference type="EMBL" id="RWS19409.1"/>
    </source>
</evidence>
<accession>A0A443RWH9</accession>
<sequence length="74" mass="8625">MFTLMLILFVCLCNIVKSGFDTKQITAQQIHIAIGDRVNERRVTWVTFKEPENESRVKYGFKKDNLNFTTIAKN</sequence>
<dbReference type="InterPro" id="IPR008963">
    <property type="entry name" value="Purple_acid_Pase-like_N"/>
</dbReference>
<protein>
    <submittedName>
        <fullName evidence="2">Uncharacterized protein</fullName>
    </submittedName>
</protein>
<feature type="non-terminal residue" evidence="2">
    <location>
        <position position="74"/>
    </location>
</feature>
<dbReference type="AlphaFoldDB" id="A0A443RWH9"/>
<feature type="signal peptide" evidence="1">
    <location>
        <begin position="1"/>
        <end position="18"/>
    </location>
</feature>
<keyword evidence="3" id="KW-1185">Reference proteome</keyword>
<reference evidence="2 3" key="1">
    <citation type="journal article" date="2018" name="Gigascience">
        <title>Genomes of trombidid mites reveal novel predicted allergens and laterally-transferred genes associated with secondary metabolism.</title>
        <authorList>
            <person name="Dong X."/>
            <person name="Chaisiri K."/>
            <person name="Xia D."/>
            <person name="Armstrong S.D."/>
            <person name="Fang Y."/>
            <person name="Donnelly M.J."/>
            <person name="Kadowaki T."/>
            <person name="McGarry J.W."/>
            <person name="Darby A.C."/>
            <person name="Makepeace B.L."/>
        </authorList>
    </citation>
    <scope>NUCLEOTIDE SEQUENCE [LARGE SCALE GENOMIC DNA]</scope>
    <source>
        <strain evidence="2">UoL-UT</strain>
    </source>
</reference>
<dbReference type="GO" id="GO:0046872">
    <property type="term" value="F:metal ion binding"/>
    <property type="evidence" value="ECO:0007669"/>
    <property type="project" value="InterPro"/>
</dbReference>
<dbReference type="Gene3D" id="2.60.40.380">
    <property type="entry name" value="Purple acid phosphatase-like, N-terminal"/>
    <property type="match status" value="1"/>
</dbReference>
<dbReference type="EMBL" id="NCKV01026546">
    <property type="protein sequence ID" value="RWS19409.1"/>
    <property type="molecule type" value="Genomic_DNA"/>
</dbReference>
<dbReference type="SUPFAM" id="SSF49363">
    <property type="entry name" value="Purple acid phosphatase, N-terminal domain"/>
    <property type="match status" value="1"/>
</dbReference>
<evidence type="ECO:0000256" key="1">
    <source>
        <dbReference type="SAM" id="SignalP"/>
    </source>
</evidence>
<dbReference type="Proteomes" id="UP000288716">
    <property type="component" value="Unassembled WGS sequence"/>
</dbReference>
<keyword evidence="1" id="KW-0732">Signal</keyword>
<dbReference type="VEuPathDB" id="VectorBase:LDEU012631"/>
<dbReference type="GO" id="GO:0003993">
    <property type="term" value="F:acid phosphatase activity"/>
    <property type="evidence" value="ECO:0007669"/>
    <property type="project" value="InterPro"/>
</dbReference>